<evidence type="ECO:0000313" key="2">
    <source>
        <dbReference type="EMBL" id="GCO15388.1"/>
    </source>
</evidence>
<dbReference type="AlphaFoldDB" id="A0A0B5CLC0"/>
<dbReference type="Gene3D" id="3.40.50.1000">
    <property type="entry name" value="HAD superfamily/HAD-like"/>
    <property type="match status" value="1"/>
</dbReference>
<proteinExistence type="predicted"/>
<dbReference type="Proteomes" id="UP000300926">
    <property type="component" value="Unassembled WGS sequence"/>
</dbReference>
<evidence type="ECO:0000313" key="3">
    <source>
        <dbReference type="Proteomes" id="UP000300926"/>
    </source>
</evidence>
<dbReference type="RefSeq" id="WP_001373134.1">
    <property type="nucleotide sequence ID" value="NZ_AP021890.1"/>
</dbReference>
<evidence type="ECO:0000313" key="1">
    <source>
        <dbReference type="EMBL" id="AJE24462.1"/>
    </source>
</evidence>
<dbReference type="EMBL" id="BFIH01000023">
    <property type="protein sequence ID" value="GCO15388.1"/>
    <property type="molecule type" value="Genomic_DNA"/>
</dbReference>
<dbReference type="PATRIC" id="fig|562.7430.peg.349"/>
<dbReference type="InterPro" id="IPR023214">
    <property type="entry name" value="HAD_sf"/>
</dbReference>
<reference evidence="1" key="1">
    <citation type="journal article" date="2016" name="PLoS ONE">
        <title>Comparison of O-Antigen Gene Clusters of All O-Serogroups of Escherichia coli and Proposal for Adopting a New Nomenclature for O-Typing.</title>
        <authorList>
            <person name="DebRoy C."/>
            <person name="Fratamico P.M."/>
            <person name="Yan X."/>
            <person name="Baranzoni G."/>
            <person name="Liu Y."/>
            <person name="Needleman D.S."/>
            <person name="Tebbs R."/>
            <person name="O'Connell C.D."/>
            <person name="Allred A."/>
            <person name="Swimley M."/>
            <person name="Mwangi M."/>
            <person name="Kapur V."/>
            <person name="Raygoza Garay J.A."/>
            <person name="Roberts E.L."/>
            <person name="Katani R."/>
        </authorList>
    </citation>
    <scope>NUCLEOTIDE SEQUENCE</scope>
    <source>
        <strain evidence="1">14097</strain>
    </source>
</reference>
<dbReference type="Gene3D" id="1.10.150.400">
    <property type="match status" value="1"/>
</dbReference>
<name>A0A0B5CLC0_ECOLX</name>
<sequence>MNKTVYTYDVWDTILKRHCLPSYTLEVSLYWLLLYLGKPEKHKDVYKKVKALESDFFNRKEEYFIEELIVGILIENNLMNGFCNNSVTAAWEQIYYFVERNCTYKNKEVIELIGSDYGDKLFISDFYTDSSFIKKLLHHHQVSVLDGVTSAEYGVSKHMGSLYEKIELLKQRKWIHTGDNELADIKMAKRAGAQVRLIKSKKKKINKLKIKNDYERLAFIILSFSLFILKTSRKKKCNKIYFFTREGVFFKKNFDLLLNQIPNIFPSITTEILPISRVASLALKFNESDEFLGFNDALTQYGYGVSTFLSFFHLDDCYSELTTKYHDVNDLLSHRNDPLVKQLIKSIEDKKKRTENFLTSIEFDSEPSIIVDIGWRGSIQDNLMSRKNNYIQHGCYLGLFDFYPGQSGQNKSSVIFDNNRFRQKWTMKGVAFMETVFNALDGSVVDYVNNKPKRKENYAEIENSKHLIVMQDAIIEEFMNLSIMLKEGKLNINDIERLAIESYKKIVTNPSKEIADFYVGSIQNESFGLNDFIDKEFNISAVDVFRSFFSKSKRNEIRIKLHRNGWRESILKSSKVSLSAKLCSLLIR</sequence>
<gene>
    <name evidence="2" type="ORF">ExPECSC038_00704</name>
</gene>
<keyword evidence="1" id="KW-0808">Transferase</keyword>
<accession>A0A0B5CLC0</accession>
<organism evidence="1">
    <name type="scientific">Escherichia coli</name>
    <dbReference type="NCBI Taxonomy" id="562"/>
    <lineage>
        <taxon>Bacteria</taxon>
        <taxon>Pseudomonadati</taxon>
        <taxon>Pseudomonadota</taxon>
        <taxon>Gammaproteobacteria</taxon>
        <taxon>Enterobacterales</taxon>
        <taxon>Enterobacteriaceae</taxon>
        <taxon>Escherichia</taxon>
    </lineage>
</organism>
<protein>
    <submittedName>
        <fullName evidence="1">Glycosyl transferase</fullName>
    </submittedName>
</protein>
<reference evidence="2 3" key="2">
    <citation type="submission" date="2018-04" db="EMBL/GenBank/DDBJ databases">
        <title>Large scale genomics of bovine and human commensal E. coli to reveal the emerging process of EHEC.</title>
        <authorList>
            <person name="Arimizu Y."/>
            <person name="Ogura Y."/>
        </authorList>
    </citation>
    <scope>NUCLEOTIDE SEQUENCE [LARGE SCALE GENOMIC DNA]</scope>
    <source>
        <strain evidence="2 3">ECSC038</strain>
    </source>
</reference>
<dbReference type="GO" id="GO:0016740">
    <property type="term" value="F:transferase activity"/>
    <property type="evidence" value="ECO:0007669"/>
    <property type="project" value="UniProtKB-KW"/>
</dbReference>
<dbReference type="EMBL" id="KJ755551">
    <property type="protein sequence ID" value="AJE24462.1"/>
    <property type="molecule type" value="Genomic_DNA"/>
</dbReference>